<dbReference type="EMBL" id="CP099423">
    <property type="protein sequence ID" value="USW54298.1"/>
    <property type="molecule type" value="Genomic_DNA"/>
</dbReference>
<evidence type="ECO:0000259" key="6">
    <source>
        <dbReference type="Pfam" id="PF13087"/>
    </source>
</evidence>
<evidence type="ECO:0000256" key="5">
    <source>
        <dbReference type="SAM" id="MobiDB-lite"/>
    </source>
</evidence>
<protein>
    <submittedName>
        <fullName evidence="7">P-loop containing nucleoside triphosphate hydrolase, DNA2/NAM7 helicase-like protein</fullName>
    </submittedName>
</protein>
<dbReference type="SUPFAM" id="SSF52540">
    <property type="entry name" value="P-loop containing nucleoside triphosphate hydrolases"/>
    <property type="match status" value="1"/>
</dbReference>
<feature type="domain" description="DNA2/NAM7 helicase-like C-terminal" evidence="6">
    <location>
        <begin position="823"/>
        <end position="1045"/>
    </location>
</feature>
<evidence type="ECO:0000256" key="4">
    <source>
        <dbReference type="ARBA" id="ARBA00022840"/>
    </source>
</evidence>
<dbReference type="GO" id="GO:0016787">
    <property type="term" value="F:hydrolase activity"/>
    <property type="evidence" value="ECO:0007669"/>
    <property type="project" value="UniProtKB-KW"/>
</dbReference>
<keyword evidence="2 7" id="KW-0378">Hydrolase</keyword>
<dbReference type="PANTHER" id="PTHR43788:SF8">
    <property type="entry name" value="DNA-BINDING PROTEIN SMUBP-2"/>
    <property type="match status" value="1"/>
</dbReference>
<keyword evidence="3 7" id="KW-0347">Helicase</keyword>
<dbReference type="InterPro" id="IPR041679">
    <property type="entry name" value="DNA2/NAM7-like_C"/>
</dbReference>
<proteinExistence type="predicted"/>
<gene>
    <name evidence="7" type="ORF">Slin15195_G076170</name>
</gene>
<dbReference type="PANTHER" id="PTHR43788">
    <property type="entry name" value="DNA2/NAM7 HELICASE FAMILY MEMBER"/>
    <property type="match status" value="1"/>
</dbReference>
<evidence type="ECO:0000256" key="3">
    <source>
        <dbReference type="ARBA" id="ARBA00022806"/>
    </source>
</evidence>
<feature type="region of interest" description="Disordered" evidence="5">
    <location>
        <begin position="1"/>
        <end position="51"/>
    </location>
</feature>
<dbReference type="Proteomes" id="UP001056384">
    <property type="component" value="Chromosome 6"/>
</dbReference>
<sequence>MASSSPSNSPPLAATLPQQYALPREADAKRTTTTDATSEGGTLPMPQQYGNDPPVYEHLQHIFDADTRGPVTEHTRVTTIYEYNDRRLDNRLLRNLSGLSWPIIRAQWHIRIGGRWIAFPPTLNGRHGYEIFVRFNRLLFAPAFIVEIPLYDSDARLLGRLRLEFPFNTRDSKRLTDFTCTLATAKTGPSSIQFEVSGASLEGFTTVASFERHLTSDQLAIIDIAKFHGTAGKPVTMMFALQTQELSILDHDALFEIISRLPGGRGQLLPSIGRDEWIGFLPDDVNAVAGGTLLTTLHRLPTFGLENVCGFTFTSIEHFDFEQRTAERIANEEGNSAVHVWSQARHLGALYDLDGHAILAIKFGEPVTSDRAGRARRQFKLPDDLEIDCKLQGLEETEITACHERDLMGIQHHTKHNAYFKITSEWTQELEKSLQAPDDPSPTYMTFSCLIPHQNRFWISSVHATCDALARTSRWHSLMLGQSFDDVEMVDVMAGIKGVPIEQKTNAKKWLISSKPWNPEQSRAIESMHAAPAGMSLVTGPKGVGKSTLLVAIATYFVMLNGRALISATENNHAQELASTLFDVLATVRKPDGTPVKAYTKQSLARYTRLSETTAAQAAFKKVGHQDGRVGGLDDYKFAMLNEKFRQSSAWKYSLCNAVHQEADKGELHHMAQLHDSKGRPYGEPVEIWHEFRRLRRDDEHGDIDWTDRDAKMEFRHVYNACEGYLIAHADILIITNPNARCKEIERYWYELIDDYGVEIKALAVLINQAGSAREIEAWNVITARLPRRPDLVMMFGDIQQLGPVNTSADQKPLCNPLVGRLSISLLARLIMLDFPSVNLTEQRFMHSELVHFPSQMFYGGVLTTAAGSDRSLDEVEPGLKTVLQQVLSRAIVDKAERAQFVTQNVPDSRLRLCYINAGEGPVQTNERKSAVVLGHLEIFFAHILPALQVHFQDRTHQEILIIVAYGYARTRYIECMHGLREGQGYAETFYPRIMSIDGSKGHTASMVFFDGSMQYRNRLGFLNDAGRANVAMTRATQIFWIIGGSLKLQYRGSASNTHSAFPRLKEVLQATGKVIDFAPPEMPTTVRRLTSGGHHASSNGAMEPIPDLQLAVRAMGVAPESISTQDISRSDPFEHLSDEHEPESNDAALFFAAVQRLRVPREILAHTIPAPSEPAYSEEFQVAAEDDREESEGNYTSGPTDEERFFRIAGRLRGSRDVPSATSRPNILPEVHENVVEIDVRNTGSDEEAAKFLALASRLRKYKV</sequence>
<evidence type="ECO:0000313" key="7">
    <source>
        <dbReference type="EMBL" id="USW54298.1"/>
    </source>
</evidence>
<dbReference type="GO" id="GO:0005524">
    <property type="term" value="F:ATP binding"/>
    <property type="evidence" value="ECO:0007669"/>
    <property type="project" value="UniProtKB-KW"/>
</dbReference>
<accession>A0A9Q9AYC0</accession>
<keyword evidence="4" id="KW-0067">ATP-binding</keyword>
<dbReference type="InterPro" id="IPR050534">
    <property type="entry name" value="Coronavir_polyprotein_1ab"/>
</dbReference>
<dbReference type="Gene3D" id="3.40.50.300">
    <property type="entry name" value="P-loop containing nucleotide triphosphate hydrolases"/>
    <property type="match status" value="2"/>
</dbReference>
<evidence type="ECO:0000256" key="2">
    <source>
        <dbReference type="ARBA" id="ARBA00022801"/>
    </source>
</evidence>
<dbReference type="AlphaFoldDB" id="A0A9Q9AYC0"/>
<evidence type="ECO:0000313" key="8">
    <source>
        <dbReference type="Proteomes" id="UP001056384"/>
    </source>
</evidence>
<dbReference type="Pfam" id="PF13604">
    <property type="entry name" value="AAA_30"/>
    <property type="match status" value="1"/>
</dbReference>
<dbReference type="Pfam" id="PF13087">
    <property type="entry name" value="AAA_12"/>
    <property type="match status" value="1"/>
</dbReference>
<organism evidence="7 8">
    <name type="scientific">Septoria linicola</name>
    <dbReference type="NCBI Taxonomy" id="215465"/>
    <lineage>
        <taxon>Eukaryota</taxon>
        <taxon>Fungi</taxon>
        <taxon>Dikarya</taxon>
        <taxon>Ascomycota</taxon>
        <taxon>Pezizomycotina</taxon>
        <taxon>Dothideomycetes</taxon>
        <taxon>Dothideomycetidae</taxon>
        <taxon>Mycosphaerellales</taxon>
        <taxon>Mycosphaerellaceae</taxon>
        <taxon>Septoria</taxon>
    </lineage>
</organism>
<keyword evidence="8" id="KW-1185">Reference proteome</keyword>
<name>A0A9Q9AYC0_9PEZI</name>
<reference evidence="7" key="1">
    <citation type="submission" date="2022-06" db="EMBL/GenBank/DDBJ databases">
        <title>Complete genome sequences of two strains of the flax pathogen Septoria linicola.</title>
        <authorList>
            <person name="Lapalu N."/>
            <person name="Simon A."/>
            <person name="Demenou B."/>
            <person name="Paumier D."/>
            <person name="Guillot M.-P."/>
            <person name="Gout L."/>
            <person name="Valade R."/>
        </authorList>
    </citation>
    <scope>NUCLEOTIDE SEQUENCE</scope>
    <source>
        <strain evidence="7">SE15195</strain>
    </source>
</reference>
<feature type="compositionally biased region" description="Low complexity" evidence="5">
    <location>
        <begin position="33"/>
        <end position="42"/>
    </location>
</feature>
<feature type="compositionally biased region" description="Low complexity" evidence="5">
    <location>
        <begin position="1"/>
        <end position="11"/>
    </location>
</feature>
<dbReference type="GO" id="GO:0043139">
    <property type="term" value="F:5'-3' DNA helicase activity"/>
    <property type="evidence" value="ECO:0007669"/>
    <property type="project" value="TreeGrafter"/>
</dbReference>
<keyword evidence="1" id="KW-0547">Nucleotide-binding</keyword>
<dbReference type="InterPro" id="IPR027417">
    <property type="entry name" value="P-loop_NTPase"/>
</dbReference>
<evidence type="ECO:0000256" key="1">
    <source>
        <dbReference type="ARBA" id="ARBA00022741"/>
    </source>
</evidence>